<evidence type="ECO:0000313" key="1">
    <source>
        <dbReference type="EMBL" id="SDZ27475.1"/>
    </source>
</evidence>
<organism evidence="1 2">
    <name type="scientific">Saccharopolyspora shandongensis</name>
    <dbReference type="NCBI Taxonomy" id="418495"/>
    <lineage>
        <taxon>Bacteria</taxon>
        <taxon>Bacillati</taxon>
        <taxon>Actinomycetota</taxon>
        <taxon>Actinomycetes</taxon>
        <taxon>Pseudonocardiales</taxon>
        <taxon>Pseudonocardiaceae</taxon>
        <taxon>Saccharopolyspora</taxon>
    </lineage>
</organism>
<reference evidence="2" key="1">
    <citation type="submission" date="2016-10" db="EMBL/GenBank/DDBJ databases">
        <authorList>
            <person name="Varghese N."/>
            <person name="Submissions S."/>
        </authorList>
    </citation>
    <scope>NUCLEOTIDE SEQUENCE [LARGE SCALE GENOMIC DNA]</scope>
    <source>
        <strain evidence="2">CGMCC 4.3530</strain>
    </source>
</reference>
<protein>
    <submittedName>
        <fullName evidence="1">Uncharacterized protein</fullName>
    </submittedName>
</protein>
<proteinExistence type="predicted"/>
<evidence type="ECO:0000313" key="2">
    <source>
        <dbReference type="Proteomes" id="UP000199529"/>
    </source>
</evidence>
<accession>A0A1H3RQ39</accession>
<keyword evidence="2" id="KW-1185">Reference proteome</keyword>
<sequence>MMDDLEFMDRVEALIQSIAERLPGGLRSSLQEDTNAGEHTLALDGLAGSLAHKKIPISWAESTELRELLYDHELPVPYMHSINDRDNVMASLNVVDDEPERNKPETPVPSGPPVVVHENPDFGRTLRTQVGLHVDLPPRLYEPFVDHFTAAVGVGVEINLARTNPDQYLRGGKVHEPTEAEANFVPLMIQLISDGSIWGGGILLRGFEQWWTKNRTDAESLVRQIPTILAAEQYGDDNFHIALADMSSSTVEQVLAVLTESKIEEILGAVPPVPVFKYPPM</sequence>
<dbReference type="EMBL" id="FNOK01000056">
    <property type="protein sequence ID" value="SDZ27475.1"/>
    <property type="molecule type" value="Genomic_DNA"/>
</dbReference>
<dbReference type="AlphaFoldDB" id="A0A1H3RQ39"/>
<gene>
    <name evidence="1" type="ORF">SAMN05216215_105652</name>
</gene>
<dbReference type="STRING" id="418495.SAMN05216215_105652"/>
<dbReference type="Proteomes" id="UP000199529">
    <property type="component" value="Unassembled WGS sequence"/>
</dbReference>
<name>A0A1H3RQ39_9PSEU</name>